<dbReference type="Proteomes" id="UP000826271">
    <property type="component" value="Unassembled WGS sequence"/>
</dbReference>
<dbReference type="PANTHER" id="PTHR33710:SF62">
    <property type="entry name" value="DUF4283 DOMAIN PROTEIN"/>
    <property type="match status" value="1"/>
</dbReference>
<dbReference type="EMBL" id="WHWC01000010">
    <property type="protein sequence ID" value="KAG8375194.1"/>
    <property type="molecule type" value="Genomic_DNA"/>
</dbReference>
<accession>A0AAV6WWU8</accession>
<reference evidence="1" key="1">
    <citation type="submission" date="2019-10" db="EMBL/GenBank/DDBJ databases">
        <authorList>
            <person name="Zhang R."/>
            <person name="Pan Y."/>
            <person name="Wang J."/>
            <person name="Ma R."/>
            <person name="Yu S."/>
        </authorList>
    </citation>
    <scope>NUCLEOTIDE SEQUENCE</scope>
    <source>
        <strain evidence="1">LA-IB0</strain>
        <tissue evidence="1">Leaf</tissue>
    </source>
</reference>
<sequence length="189" mass="22116">MEDFGNTLADSRLLDAGFEGEPFTWTNRRLWQRLDRALILIDWADCFSSTRVIHHPRGISDHSPFEVIADSSPRGTPTCFRFQNMWIKHHDFYQSSKENWSQPIEAFSMLKFHLKLVRLKTFLKSRNKSIFGNILQSVIIAEKEAAEAEANFDHCPIERNLTKMNRKNASLKLARAMESYYWKQKSSCK</sequence>
<keyword evidence="2" id="KW-1185">Reference proteome</keyword>
<dbReference type="Gene3D" id="3.60.10.10">
    <property type="entry name" value="Endonuclease/exonuclease/phosphatase"/>
    <property type="match status" value="1"/>
</dbReference>
<dbReference type="AlphaFoldDB" id="A0AAV6WWU8"/>
<evidence type="ECO:0000313" key="2">
    <source>
        <dbReference type="Proteomes" id="UP000826271"/>
    </source>
</evidence>
<proteinExistence type="predicted"/>
<dbReference type="SUPFAM" id="SSF56219">
    <property type="entry name" value="DNase I-like"/>
    <property type="match status" value="1"/>
</dbReference>
<organism evidence="1 2">
    <name type="scientific">Buddleja alternifolia</name>
    <dbReference type="NCBI Taxonomy" id="168488"/>
    <lineage>
        <taxon>Eukaryota</taxon>
        <taxon>Viridiplantae</taxon>
        <taxon>Streptophyta</taxon>
        <taxon>Embryophyta</taxon>
        <taxon>Tracheophyta</taxon>
        <taxon>Spermatophyta</taxon>
        <taxon>Magnoliopsida</taxon>
        <taxon>eudicotyledons</taxon>
        <taxon>Gunneridae</taxon>
        <taxon>Pentapetalae</taxon>
        <taxon>asterids</taxon>
        <taxon>lamiids</taxon>
        <taxon>Lamiales</taxon>
        <taxon>Scrophulariaceae</taxon>
        <taxon>Buddlejeae</taxon>
        <taxon>Buddleja</taxon>
    </lineage>
</organism>
<comment type="caution">
    <text evidence="1">The sequence shown here is derived from an EMBL/GenBank/DDBJ whole genome shotgun (WGS) entry which is preliminary data.</text>
</comment>
<evidence type="ECO:0000313" key="1">
    <source>
        <dbReference type="EMBL" id="KAG8375194.1"/>
    </source>
</evidence>
<gene>
    <name evidence="1" type="ORF">BUALT_Bualt10G0075000</name>
</gene>
<protein>
    <submittedName>
        <fullName evidence="1">Uncharacterized protein</fullName>
    </submittedName>
</protein>
<name>A0AAV6WWU8_9LAMI</name>
<dbReference type="InterPro" id="IPR036691">
    <property type="entry name" value="Endo/exonu/phosph_ase_sf"/>
</dbReference>
<dbReference type="PANTHER" id="PTHR33710">
    <property type="entry name" value="BNAC02G09200D PROTEIN"/>
    <property type="match status" value="1"/>
</dbReference>